<accession>A0A437MRA3</accession>
<dbReference type="AlphaFoldDB" id="A0A437MRA3"/>
<keyword evidence="3" id="KW-1185">Reference proteome</keyword>
<reference evidence="2 3" key="1">
    <citation type="submission" date="2019-01" db="EMBL/GenBank/DDBJ databases">
        <authorList>
            <person name="Chen W.-M."/>
        </authorList>
    </citation>
    <scope>NUCLEOTIDE SEQUENCE [LARGE SCALE GENOMIC DNA]</scope>
    <source>
        <strain evidence="2 3">YBJ-36</strain>
    </source>
</reference>
<sequence length="163" mass="18622">MKRRNILFLIIGLAVISLYNSCKKDELSTIDALVSSGTWELASLQVFNYVGDTKGKTDTLYRDCDFKQLFKFNADKTCTYSNYSCLEQTTTGKWSLSKDKLFLLSDIACDTSETESIQPFTNTKIVTLGQYSMVLQTGDLQTNYPANQRRRIVQYGFVKQRNK</sequence>
<dbReference type="Proteomes" id="UP000282759">
    <property type="component" value="Unassembled WGS sequence"/>
</dbReference>
<name>A0A437MRA3_9SPHI</name>
<evidence type="ECO:0000313" key="2">
    <source>
        <dbReference type="EMBL" id="RVU00168.1"/>
    </source>
</evidence>
<dbReference type="Pfam" id="PF13648">
    <property type="entry name" value="Lipocalin_4"/>
    <property type="match status" value="1"/>
</dbReference>
<dbReference type="InterPro" id="IPR024311">
    <property type="entry name" value="Lipocalin-like"/>
</dbReference>
<dbReference type="EMBL" id="SACK01000006">
    <property type="protein sequence ID" value="RVU00168.1"/>
    <property type="molecule type" value="Genomic_DNA"/>
</dbReference>
<comment type="caution">
    <text evidence="2">The sequence shown here is derived from an EMBL/GenBank/DDBJ whole genome shotgun (WGS) entry which is preliminary data.</text>
</comment>
<protein>
    <recommendedName>
        <fullName evidence="1">Lipocalin-like domain-containing protein</fullName>
    </recommendedName>
</protein>
<proteinExistence type="predicted"/>
<dbReference type="OrthoDB" id="795195at2"/>
<feature type="domain" description="Lipocalin-like" evidence="1">
    <location>
        <begin position="37"/>
        <end position="125"/>
    </location>
</feature>
<evidence type="ECO:0000313" key="3">
    <source>
        <dbReference type="Proteomes" id="UP000282759"/>
    </source>
</evidence>
<gene>
    <name evidence="2" type="ORF">EOD41_14505</name>
</gene>
<evidence type="ECO:0000259" key="1">
    <source>
        <dbReference type="Pfam" id="PF13648"/>
    </source>
</evidence>
<organism evidence="2 3">
    <name type="scientific">Mucilaginibacter limnophilus</name>
    <dbReference type="NCBI Taxonomy" id="1932778"/>
    <lineage>
        <taxon>Bacteria</taxon>
        <taxon>Pseudomonadati</taxon>
        <taxon>Bacteroidota</taxon>
        <taxon>Sphingobacteriia</taxon>
        <taxon>Sphingobacteriales</taxon>
        <taxon>Sphingobacteriaceae</taxon>
        <taxon>Mucilaginibacter</taxon>
    </lineage>
</organism>
<dbReference type="RefSeq" id="WP_127706159.1">
    <property type="nucleotide sequence ID" value="NZ_SACK01000006.1"/>
</dbReference>